<sequence length="265" mass="29780">MLSTTMLSKAERLFNKACERIRATILSAELADTEFVPFIQPVFNGGRISGGEVLLRVLKNGIYRSPERYLSTMESCEVINDVTCSLFSGVETFFRGYDGPFPDDFYLSFNICARQINAPDVTEAVMRFNRKFKGRIGVVLEIVERGTMDLDDFALETMQQLTDAGVQFAIDDFGNGSSSLKYIEHVGFSMIKIDKCLTVASNGSLIYSAVIDSILMLSERLKIQVVAEGIENNEQLLLLKDKGVSYFQGYFFSKPVTMREFCMKI</sequence>
<dbReference type="PANTHER" id="PTHR33121:SF80">
    <property type="entry name" value="CYCLIC DI-GMP PHOSPHODIESTERASE PDEL"/>
    <property type="match status" value="1"/>
</dbReference>
<dbReference type="AlphaFoldDB" id="A0A330G8J0"/>
<dbReference type="Proteomes" id="UP000251576">
    <property type="component" value="Unassembled WGS sequence"/>
</dbReference>
<dbReference type="CDD" id="cd01948">
    <property type="entry name" value="EAL"/>
    <property type="match status" value="1"/>
</dbReference>
<evidence type="ECO:0000259" key="1">
    <source>
        <dbReference type="PROSITE" id="PS50883"/>
    </source>
</evidence>
<feature type="domain" description="EAL" evidence="1">
    <location>
        <begin position="19"/>
        <end position="265"/>
    </location>
</feature>
<dbReference type="InterPro" id="IPR035919">
    <property type="entry name" value="EAL_sf"/>
</dbReference>
<gene>
    <name evidence="2" type="ORF">DP202_13945</name>
</gene>
<dbReference type="Gene3D" id="3.20.20.450">
    <property type="entry name" value="EAL domain"/>
    <property type="match status" value="1"/>
</dbReference>
<dbReference type="Pfam" id="PF00563">
    <property type="entry name" value="EAL"/>
    <property type="match status" value="1"/>
</dbReference>
<dbReference type="SUPFAM" id="SSF141868">
    <property type="entry name" value="EAL domain-like"/>
    <property type="match status" value="1"/>
</dbReference>
<accession>A0A330G8J0</accession>
<proteinExistence type="predicted"/>
<protein>
    <submittedName>
        <fullName evidence="2">EAL domain-containing protein</fullName>
    </submittedName>
</protein>
<evidence type="ECO:0000313" key="2">
    <source>
        <dbReference type="EMBL" id="RAZ66081.1"/>
    </source>
</evidence>
<organism evidence="2 3">
    <name type="scientific">Enterobacter cloacae</name>
    <dbReference type="NCBI Taxonomy" id="550"/>
    <lineage>
        <taxon>Bacteria</taxon>
        <taxon>Pseudomonadati</taxon>
        <taxon>Pseudomonadota</taxon>
        <taxon>Gammaproteobacteria</taxon>
        <taxon>Enterobacterales</taxon>
        <taxon>Enterobacteriaceae</taxon>
        <taxon>Enterobacter</taxon>
        <taxon>Enterobacter cloacae complex</taxon>
    </lineage>
</organism>
<evidence type="ECO:0000313" key="3">
    <source>
        <dbReference type="Proteomes" id="UP000251576"/>
    </source>
</evidence>
<name>A0A330G8J0_ENTCL</name>
<dbReference type="PANTHER" id="PTHR33121">
    <property type="entry name" value="CYCLIC DI-GMP PHOSPHODIESTERASE PDEF"/>
    <property type="match status" value="1"/>
</dbReference>
<dbReference type="GO" id="GO:0071111">
    <property type="term" value="F:cyclic-guanylate-specific phosphodiesterase activity"/>
    <property type="evidence" value="ECO:0007669"/>
    <property type="project" value="InterPro"/>
</dbReference>
<dbReference type="PROSITE" id="PS50883">
    <property type="entry name" value="EAL"/>
    <property type="match status" value="1"/>
</dbReference>
<dbReference type="InterPro" id="IPR050706">
    <property type="entry name" value="Cyclic-di-GMP_PDE-like"/>
</dbReference>
<reference evidence="2 3" key="1">
    <citation type="submission" date="2018-06" db="EMBL/GenBank/DDBJ databases">
        <title>ACT-28, a chromosomally-encoded AmpC with carbapenemase activity from Enterobacter kobei.</title>
        <authorList>
            <person name="Jousset A.B."/>
            <person name="Oueslati S."/>
            <person name="Bernabeu S."/>
            <person name="Takissian J."/>
            <person name="Creton E."/>
            <person name="Vogel A."/>
            <person name="Cotellon G."/>
            <person name="Bonnin R.A."/>
            <person name="Dortet L."/>
            <person name="Naas T."/>
        </authorList>
    </citation>
    <scope>NUCLEOTIDE SEQUENCE [LARGE SCALE GENOMIC DNA]</scope>
    <source>
        <strain evidence="2 3">99B3</strain>
    </source>
</reference>
<comment type="caution">
    <text evidence="2">The sequence shown here is derived from an EMBL/GenBank/DDBJ whole genome shotgun (WGS) entry which is preliminary data.</text>
</comment>
<dbReference type="InterPro" id="IPR001633">
    <property type="entry name" value="EAL_dom"/>
</dbReference>
<dbReference type="SMART" id="SM00052">
    <property type="entry name" value="EAL"/>
    <property type="match status" value="1"/>
</dbReference>
<dbReference type="EMBL" id="QMDH01000025">
    <property type="protein sequence ID" value="RAZ66081.1"/>
    <property type="molecule type" value="Genomic_DNA"/>
</dbReference>